<dbReference type="RefSeq" id="WP_138196872.1">
    <property type="nucleotide sequence ID" value="NZ_VCIW01000019.1"/>
</dbReference>
<keyword evidence="2" id="KW-1185">Reference proteome</keyword>
<proteinExistence type="predicted"/>
<name>A0A5R9G3X8_9BACL</name>
<gene>
    <name evidence="1" type="ORF">FE782_23920</name>
</gene>
<comment type="caution">
    <text evidence="1">The sequence shown here is derived from an EMBL/GenBank/DDBJ whole genome shotgun (WGS) entry which is preliminary data.</text>
</comment>
<reference evidence="1 2" key="1">
    <citation type="submission" date="2019-05" db="EMBL/GenBank/DDBJ databases">
        <authorList>
            <person name="Narsing Rao M.P."/>
            <person name="Li W.J."/>
        </authorList>
    </citation>
    <scope>NUCLEOTIDE SEQUENCE [LARGE SCALE GENOMIC DNA]</scope>
    <source>
        <strain evidence="1 2">SYSU_K30003</strain>
    </source>
</reference>
<protein>
    <submittedName>
        <fullName evidence="1">Uncharacterized protein</fullName>
    </submittedName>
</protein>
<organism evidence="1 2">
    <name type="scientific">Paenibacillus antri</name>
    <dbReference type="NCBI Taxonomy" id="2582848"/>
    <lineage>
        <taxon>Bacteria</taxon>
        <taxon>Bacillati</taxon>
        <taxon>Bacillota</taxon>
        <taxon>Bacilli</taxon>
        <taxon>Bacillales</taxon>
        <taxon>Paenibacillaceae</taxon>
        <taxon>Paenibacillus</taxon>
    </lineage>
</organism>
<evidence type="ECO:0000313" key="1">
    <source>
        <dbReference type="EMBL" id="TLS49719.1"/>
    </source>
</evidence>
<accession>A0A5R9G3X8</accession>
<sequence length="63" mass="7295">MLKRLLKTLLSSSHKKHHGPHYGGYKKFSSSDHFHKPTYGVPPKHNQYGHGYYKKKGYSSYSS</sequence>
<evidence type="ECO:0000313" key="2">
    <source>
        <dbReference type="Proteomes" id="UP000309676"/>
    </source>
</evidence>
<dbReference type="AlphaFoldDB" id="A0A5R9G3X8"/>
<dbReference type="EMBL" id="VCIW01000019">
    <property type="protein sequence ID" value="TLS49719.1"/>
    <property type="molecule type" value="Genomic_DNA"/>
</dbReference>
<dbReference type="Proteomes" id="UP000309676">
    <property type="component" value="Unassembled WGS sequence"/>
</dbReference>